<gene>
    <name evidence="7" type="primary">var</name>
</gene>
<dbReference type="Gene3D" id="1.20.58.830">
    <property type="match status" value="3"/>
</dbReference>
<feature type="domain" description="Duffy-binding-like" evidence="6">
    <location>
        <begin position="126"/>
        <end position="290"/>
    </location>
</feature>
<feature type="non-terminal residue" evidence="7">
    <location>
        <position position="1554"/>
    </location>
</feature>
<feature type="compositionally biased region" description="Low complexity" evidence="1">
    <location>
        <begin position="798"/>
        <end position="807"/>
    </location>
</feature>
<feature type="domain" description="Duffy-binding-like" evidence="3">
    <location>
        <begin position="1279"/>
        <end position="1415"/>
    </location>
</feature>
<feature type="non-terminal residue" evidence="7">
    <location>
        <position position="1"/>
    </location>
</feature>
<dbReference type="VEuPathDB" id="PlasmoDB:PfDd2_120023900"/>
<keyword evidence="2" id="KW-0472">Membrane</keyword>
<feature type="compositionally biased region" description="Polar residues" evidence="1">
    <location>
        <begin position="743"/>
        <end position="754"/>
    </location>
</feature>
<protein>
    <submittedName>
        <fullName evidence="7">Erythrocyte membrane protein 1</fullName>
    </submittedName>
</protein>
<feature type="domain" description="Duffy-antigen binding" evidence="4">
    <location>
        <begin position="759"/>
        <end position="978"/>
    </location>
</feature>
<feature type="region of interest" description="Disordered" evidence="1">
    <location>
        <begin position="719"/>
        <end position="762"/>
    </location>
</feature>
<feature type="compositionally biased region" description="Low complexity" evidence="1">
    <location>
        <begin position="719"/>
        <end position="730"/>
    </location>
</feature>
<feature type="compositionally biased region" description="Pro residues" evidence="1">
    <location>
        <begin position="1508"/>
        <end position="1517"/>
    </location>
</feature>
<feature type="compositionally biased region" description="Pro residues" evidence="1">
    <location>
        <begin position="1486"/>
        <end position="1498"/>
    </location>
</feature>
<keyword evidence="2" id="KW-0812">Transmembrane</keyword>
<dbReference type="GO" id="GO:0046789">
    <property type="term" value="F:host cell surface receptor binding"/>
    <property type="evidence" value="ECO:0007669"/>
    <property type="project" value="InterPro"/>
</dbReference>
<dbReference type="Pfam" id="PF18562">
    <property type="entry name" value="CIDR1_gamma"/>
    <property type="match status" value="1"/>
</dbReference>
<dbReference type="VEuPathDB" id="PlasmoDB:PfGN01_040018300"/>
<dbReference type="VEuPathDB" id="PlasmoDB:Pf7G8-2_000105900"/>
<feature type="compositionally biased region" description="Basic and acidic residues" evidence="1">
    <location>
        <begin position="613"/>
        <end position="628"/>
    </location>
</feature>
<evidence type="ECO:0000313" key="7">
    <source>
        <dbReference type="EMBL" id="ANJ20969.1"/>
    </source>
</evidence>
<dbReference type="VEuPathDB" id="PlasmoDB:PfNF54_070016800"/>
<feature type="domain" description="Duffy-binding-like" evidence="6">
    <location>
        <begin position="1020"/>
        <end position="1167"/>
    </location>
</feature>
<dbReference type="SUPFAM" id="SSF140924">
    <property type="entry name" value="Duffy binding domain-like"/>
    <property type="match status" value="4"/>
</dbReference>
<dbReference type="GO" id="GO:0016020">
    <property type="term" value="C:membrane"/>
    <property type="evidence" value="ECO:0007669"/>
    <property type="project" value="InterPro"/>
</dbReference>
<evidence type="ECO:0000259" key="3">
    <source>
        <dbReference type="Pfam" id="PF03011"/>
    </source>
</evidence>
<dbReference type="VEuPathDB" id="PlasmoDB:PfML01_140085300"/>
<evidence type="ECO:0000259" key="5">
    <source>
        <dbReference type="Pfam" id="PF18562"/>
    </source>
</evidence>
<evidence type="ECO:0000259" key="4">
    <source>
        <dbReference type="Pfam" id="PF05424"/>
    </source>
</evidence>
<evidence type="ECO:0000259" key="6">
    <source>
        <dbReference type="Pfam" id="PF22672"/>
    </source>
</evidence>
<accession>A0A191VZ26</accession>
<evidence type="ECO:0000256" key="1">
    <source>
        <dbReference type="SAM" id="MobiDB-lite"/>
    </source>
</evidence>
<dbReference type="FunFam" id="1.20.58.1930:FF:000001">
    <property type="entry name" value="Erythrocyte membrane protein 1, PfEMP1"/>
    <property type="match status" value="1"/>
</dbReference>
<keyword evidence="2" id="KW-1133">Transmembrane helix</keyword>
<dbReference type="Gene3D" id="1.20.58.1930">
    <property type="match status" value="1"/>
</dbReference>
<dbReference type="InterPro" id="IPR004258">
    <property type="entry name" value="DBL"/>
</dbReference>
<sequence>DIVRGRDLFLGYNEKDRKEKEQLDKNLKDIFAKIHDDVTRGTNAEELKTRYKGDDNNNYSKLREDWWNNNRKMVWRAITCDAAGGTYFRKRACSSYYPTGENCRCTTHDVPTYFDYVPQYLRWFEEWAEDFCRKKKHKLKDAIKKCRGESGNDKYCDLNGYDCEKTKRGRNIYRWDYKCTGCFRSCSHFRTWIDNQKLEFLKQKKKYDEEIKKYTNGAVGNDTGRSRKTRAARSSGSNSNYDGYEKKFYDILNGADVGGLGKFLDLLSEEKTCKDIKDDKEGKIDFKNVNSDKNSGGDDSNKTFSHTEYCQACPWCGVKRDGGGWKEKDNSKEKCDRQILYKPKNPEKGTTINFLYSGDEEKEIEKKLKEFCLTESGNSVVGSSGGGGSKSGSQDLYQYWKCYKHDEVQKVQGQGEDDDDDLEYDQEVKNAGGLCILENQKKKETNDANSQNEPEQLQKTFNPFFYYWVVHMLKDSIHWRTEKIKKCLENNNGNRCNKKNKCKTDCECFQKWVGHKQQEWGQIKTHFYKQDGFDDFGHDFALNFLLKKEELLENLREAYGKPEDIDHIKKLLEDEEAAGAIFGGEDNTTIDKLLKDEGEEADKCKQIQEECEKKKQLEEQRSPGRSEIPEDETFTPPVLSDDEDDEVEEEEEEEENEVAEDKDASNHQEDKGPQKEDTPQIDVCATVATALTGDNLKQACQQKYGGNNSRLGWKCIPSGSGSTATSSGNGDRSQRAKREASGAVTTTAGSSGNDGATGGLCIPPRRRRLYVKKIHDWAEKYNKVGGTTQVEGQVAAQSSSSSSSTPSPSDPRDGLLKAFVESAAVETFFLWHRYKKEWLAQKNKAQNGLVGGLASTLDGGTLGGDDNNPQKKLKDGEIPEEFKRQMFYTLGDYRDILYSGDKENGNKYMLVDDIKDISDKIKSILNSDVDEKTTAKQWWDDNGQHIWEGMICALTYNTNSGGKTIEKVNDANGNLFQQLKTQYEYHTVTLKDESSGAKTNNDTKLKNFVERPPYFRYLEEWGENFCKERTKRLEEIKEDCRGVGGRYSNRYSSGDGENCTKIGTDENKTFRTFDYWTCANLCRSYKKWIEKKKTEFDEQKNSYEQQKKGAETNNGNIYDPNFVQKVNSDYNSIKSFLQNLESCSKIDNENGKGTIDFDQKDKTFGHENYCDPCPVFGVECKRDDCSKPTVKDCRHNGNTYKATDDIEKMGNSTDINMLVIDDNATGFKDVLPECKNAHIFKGIRKDKWTCVNLCKSDVCILKSSDGKKSNEKNVTITTLFKSWLENFLEDYKKIRKKLKPCMNNGEKTICTNRCVDEWISTKKDEWEKIRERFLNQYTVDESDKYFNVRSFLETFLVQIGAANDEQQVIKLSKFDKSCGCSAKANSGNNKEMDAIECMLNKLQNKIEECKQKHTQTSDTDCSDTPQPQTLEDETFDDDIETEEAKKIVPTICDDVLPKTKTVVEKETCDAVAPGADEKPKEEESAPAPPEPETVPEPVPAGDQKEPAPTTPKKPPQQPKKREIHHDILPQMLSISAFPLSVGIAFAALSYFVLK</sequence>
<dbReference type="InterPro" id="IPR008602">
    <property type="entry name" value="Duffy-antigen-binding"/>
</dbReference>
<feature type="compositionally biased region" description="Basic and acidic residues" evidence="1">
    <location>
        <begin position="659"/>
        <end position="678"/>
    </location>
</feature>
<dbReference type="VEuPathDB" id="PlasmoDB:Pf7G8_040017900"/>
<organism evidence="7">
    <name type="scientific">Plasmodium falciparum</name>
    <name type="common">malaria parasite P. falciparum</name>
    <dbReference type="NCBI Taxonomy" id="5833"/>
    <lineage>
        <taxon>Eukaryota</taxon>
        <taxon>Sar</taxon>
        <taxon>Alveolata</taxon>
        <taxon>Apicomplexa</taxon>
        <taxon>Aconoidasida</taxon>
        <taxon>Haemosporida</taxon>
        <taxon>Plasmodiidae</taxon>
        <taxon>Plasmodium</taxon>
        <taxon>Plasmodium (Laverania)</taxon>
    </lineage>
</organism>
<dbReference type="InterPro" id="IPR054595">
    <property type="entry name" value="DBL_C"/>
</dbReference>
<dbReference type="Pfam" id="PF22672">
    <property type="entry name" value="DBL_C"/>
    <property type="match status" value="2"/>
</dbReference>
<feature type="region of interest" description="Disordered" evidence="1">
    <location>
        <begin position="791"/>
        <end position="814"/>
    </location>
</feature>
<proteinExistence type="predicted"/>
<dbReference type="VEuPathDB" id="PlasmoDB:PfKE01_060023700"/>
<dbReference type="InterPro" id="IPR042202">
    <property type="entry name" value="Duffy-ag-bd_sf"/>
</dbReference>
<feature type="region of interest" description="Disordered" evidence="1">
    <location>
        <begin position="1413"/>
        <end position="1436"/>
    </location>
</feature>
<feature type="domain" description="Cysteine-rich interdomain region 1 gamma" evidence="5">
    <location>
        <begin position="1212"/>
        <end position="1262"/>
    </location>
</feature>
<dbReference type="FunFam" id="1.20.58.830:FF:000003">
    <property type="entry name" value="Erythrocyte membrane protein 1, PfEMP1"/>
    <property type="match status" value="1"/>
</dbReference>
<dbReference type="VEuPathDB" id="PlasmoDB:PfHB3_050038500"/>
<dbReference type="VEuPathDB" id="PlasmoDB:PfTG01_080015000"/>
<feature type="compositionally biased region" description="Polar residues" evidence="1">
    <location>
        <begin position="1414"/>
        <end position="1428"/>
    </location>
</feature>
<dbReference type="VEuPathDB" id="PlasmoDB:PfIT_080013800"/>
<evidence type="ECO:0000256" key="2">
    <source>
        <dbReference type="SAM" id="Phobius"/>
    </source>
</evidence>
<feature type="region of interest" description="Disordered" evidence="1">
    <location>
        <begin position="218"/>
        <end position="239"/>
    </location>
</feature>
<name>A0A191VZ26_PLAFA</name>
<reference evidence="7" key="1">
    <citation type="journal article" date="2016" name="EMBO Mol. Med.">
        <title>Plasmodium falciparum var genes expressed in children with severe malaria encode CIDRalpha1 domains.</title>
        <authorList>
            <person name="Jespersen J.S."/>
            <person name="Wang C.W."/>
            <person name="Mkumbaye S.I."/>
            <person name="Minja D.T."/>
            <person name="Petersen B."/>
            <person name="Turner L."/>
            <person name="Petersen J.E."/>
            <person name="Lusingu J.P."/>
            <person name="Theander T.G."/>
            <person name="Lavstsen T."/>
        </authorList>
    </citation>
    <scope>NUCLEOTIDE SEQUENCE</scope>
    <source>
        <strain evidence="7">1848-2</strain>
    </source>
</reference>
<dbReference type="VEuPathDB" id="PlasmoDB:PfGA01_080012800"/>
<feature type="region of interest" description="Disordered" evidence="1">
    <location>
        <begin position="613"/>
        <end position="680"/>
    </location>
</feature>
<dbReference type="VEuPathDB" id="PlasmoDB:PfIT_040025300"/>
<feature type="domain" description="Duffy-antigen binding" evidence="4">
    <location>
        <begin position="1"/>
        <end position="122"/>
    </location>
</feature>
<dbReference type="InterPro" id="IPR041480">
    <property type="entry name" value="CIDR1_gamma"/>
</dbReference>
<dbReference type="Gene3D" id="1.20.1310.20">
    <property type="entry name" value="Duffy-antigen binding domain"/>
    <property type="match status" value="2"/>
</dbReference>
<feature type="compositionally biased region" description="Acidic residues" evidence="1">
    <location>
        <begin position="640"/>
        <end position="658"/>
    </location>
</feature>
<dbReference type="EMBL" id="KX154849">
    <property type="protein sequence ID" value="ANJ20969.1"/>
    <property type="molecule type" value="Genomic_DNA"/>
</dbReference>
<dbReference type="VEuPathDB" id="PlasmoDB:PfKH01_040018100"/>
<feature type="domain" description="Duffy-binding-like" evidence="3">
    <location>
        <begin position="464"/>
        <end position="609"/>
    </location>
</feature>
<dbReference type="Pfam" id="PF03011">
    <property type="entry name" value="PFEMP"/>
    <property type="match status" value="2"/>
</dbReference>
<feature type="transmembrane region" description="Helical" evidence="2">
    <location>
        <begin position="1531"/>
        <end position="1553"/>
    </location>
</feature>
<dbReference type="VEuPathDB" id="PlasmoDB:PfNF135_030031400"/>
<dbReference type="Pfam" id="PF05424">
    <property type="entry name" value="Duffy_binding"/>
    <property type="match status" value="2"/>
</dbReference>
<feature type="region of interest" description="Disordered" evidence="1">
    <location>
        <begin position="1467"/>
        <end position="1526"/>
    </location>
</feature>
<dbReference type="VEuPathDB" id="PlasmoDB:PF3D7_0712300"/>